<name>A0A6A5R2A0_AMPQU</name>
<feature type="compositionally biased region" description="Acidic residues" evidence="1">
    <location>
        <begin position="422"/>
        <end position="431"/>
    </location>
</feature>
<reference evidence="2" key="1">
    <citation type="journal article" date="2020" name="Stud. Mycol.">
        <title>101 Dothideomycetes genomes: a test case for predicting lifestyles and emergence of pathogens.</title>
        <authorList>
            <person name="Haridas S."/>
            <person name="Albert R."/>
            <person name="Binder M."/>
            <person name="Bloem J."/>
            <person name="Labutti K."/>
            <person name="Salamov A."/>
            <person name="Andreopoulos B."/>
            <person name="Baker S."/>
            <person name="Barry K."/>
            <person name="Bills G."/>
            <person name="Bluhm B."/>
            <person name="Cannon C."/>
            <person name="Castanera R."/>
            <person name="Culley D."/>
            <person name="Daum C."/>
            <person name="Ezra D."/>
            <person name="Gonzalez J."/>
            <person name="Henrissat B."/>
            <person name="Kuo A."/>
            <person name="Liang C."/>
            <person name="Lipzen A."/>
            <person name="Lutzoni F."/>
            <person name="Magnuson J."/>
            <person name="Mondo S."/>
            <person name="Nolan M."/>
            <person name="Ohm R."/>
            <person name="Pangilinan J."/>
            <person name="Park H.-J."/>
            <person name="Ramirez L."/>
            <person name="Alfaro M."/>
            <person name="Sun H."/>
            <person name="Tritt A."/>
            <person name="Yoshinaga Y."/>
            <person name="Zwiers L.-H."/>
            <person name="Turgeon B."/>
            <person name="Goodwin S."/>
            <person name="Spatafora J."/>
            <person name="Crous P."/>
            <person name="Grigoriev I."/>
        </authorList>
    </citation>
    <scope>NUCLEOTIDE SEQUENCE</scope>
    <source>
        <strain evidence="2">HMLAC05119</strain>
    </source>
</reference>
<organism evidence="2 3">
    <name type="scientific">Ampelomyces quisqualis</name>
    <name type="common">Powdery mildew agent</name>
    <dbReference type="NCBI Taxonomy" id="50730"/>
    <lineage>
        <taxon>Eukaryota</taxon>
        <taxon>Fungi</taxon>
        <taxon>Dikarya</taxon>
        <taxon>Ascomycota</taxon>
        <taxon>Pezizomycotina</taxon>
        <taxon>Dothideomycetes</taxon>
        <taxon>Pleosporomycetidae</taxon>
        <taxon>Pleosporales</taxon>
        <taxon>Pleosporineae</taxon>
        <taxon>Phaeosphaeriaceae</taxon>
        <taxon>Ampelomyces</taxon>
    </lineage>
</organism>
<gene>
    <name evidence="2" type="ORF">BDU57DRAFT_488872</name>
</gene>
<evidence type="ECO:0000313" key="3">
    <source>
        <dbReference type="Proteomes" id="UP000800096"/>
    </source>
</evidence>
<keyword evidence="3" id="KW-1185">Reference proteome</keyword>
<protein>
    <submittedName>
        <fullName evidence="2">Uncharacterized protein</fullName>
    </submittedName>
</protein>
<dbReference type="EMBL" id="ML979132">
    <property type="protein sequence ID" value="KAF1921268.1"/>
    <property type="molecule type" value="Genomic_DNA"/>
</dbReference>
<dbReference type="OrthoDB" id="3798487at2759"/>
<dbReference type="AlphaFoldDB" id="A0A6A5R2A0"/>
<accession>A0A6A5R2A0</accession>
<feature type="region of interest" description="Disordered" evidence="1">
    <location>
        <begin position="196"/>
        <end position="217"/>
    </location>
</feature>
<sequence>MPLLRDPPPASVLFTPAELLSYTDWRSLHRLDTNNAKATLPVPTATEYAEFQTWHAEQSSSSLSSSSPLPRGKKCLHRPQPGEFCPPCTLSMHNALIAALYDKWGALGGPWRTGNLATLAAQTKYNDTSRAWHAAKLALVRDVGVWEEICAKAVEEDDEQVWGAKKAVEEYERGITFPGPTTTVCATGTRSLRARSRRSLSFTPDTPPATRHRPQGLWSRGVATHDAKSPNACPSADGWEDTSHFNSWEYTISQCRILLVYYPNASSTLLRYRDLNDFPNRGLDNPAVVRLIALLNAQLLSLPPAEATNTLQYLRKNSDTWLVWVGDGEIAGSEEDEAFNNFEKIGGLLGSQVQGWARRIGDIGDEEWACRNLGKGGVEEEEEETEVDEEEEQDSDDCDEMSLASEEDEVDLEMSDLAHAEDESDSEEAGNLEDHGE</sequence>
<feature type="region of interest" description="Disordered" evidence="1">
    <location>
        <begin position="373"/>
        <end position="437"/>
    </location>
</feature>
<dbReference type="Proteomes" id="UP000800096">
    <property type="component" value="Unassembled WGS sequence"/>
</dbReference>
<evidence type="ECO:0000313" key="2">
    <source>
        <dbReference type="EMBL" id="KAF1921268.1"/>
    </source>
</evidence>
<proteinExistence type="predicted"/>
<feature type="compositionally biased region" description="Acidic residues" evidence="1">
    <location>
        <begin position="379"/>
        <end position="414"/>
    </location>
</feature>
<evidence type="ECO:0000256" key="1">
    <source>
        <dbReference type="SAM" id="MobiDB-lite"/>
    </source>
</evidence>